<reference evidence="2" key="1">
    <citation type="submission" date="2021-02" db="EMBL/GenBank/DDBJ databases">
        <authorList>
            <person name="Nowell W R."/>
        </authorList>
    </citation>
    <scope>NUCLEOTIDE SEQUENCE</scope>
</reference>
<accession>A0A813P033</accession>
<feature type="domain" description="Condensation" evidence="1">
    <location>
        <begin position="25"/>
        <end position="292"/>
    </location>
</feature>
<dbReference type="Gene3D" id="3.30.559.10">
    <property type="entry name" value="Chloramphenicol acetyltransferase-like domain"/>
    <property type="match status" value="1"/>
</dbReference>
<dbReference type="InterPro" id="IPR023213">
    <property type="entry name" value="CAT-like_dom_sf"/>
</dbReference>
<dbReference type="EMBL" id="CAJNOI010000005">
    <property type="protein sequence ID" value="CAF0747775.1"/>
    <property type="molecule type" value="Genomic_DNA"/>
</dbReference>
<evidence type="ECO:0000313" key="3">
    <source>
        <dbReference type="Proteomes" id="UP000663877"/>
    </source>
</evidence>
<sequence>MFRTKKSTTATTEHKVQRLKISSRTEAVASSAQQRIYMHENLYFSGSDLSIYNSLVPLQIKRGSVSIEHIRSSLVSVIQQHTVLRTAICFNPMHNQIEQNIQPLTDDIYSFQHSQGVSTSEQLDNLLTNESIGKYFDVENGKVLRCHVVQRSAENYGDSLHEGDLIIFVIHHIAFDLSSYKPFLKAFERACWATEYQQSVLTIPQYIDFALYEQALLTDRSVESKMNKARRFWANVMHGYDWDKIRHLVPDEGQTDRHHSGRGCSTAFTIDQDVVDSMMLFASTNNVTMFSIKIYDFSEEECDEEKRELINIGVNHQACFQ</sequence>
<dbReference type="GO" id="GO:0003824">
    <property type="term" value="F:catalytic activity"/>
    <property type="evidence" value="ECO:0007669"/>
    <property type="project" value="InterPro"/>
</dbReference>
<dbReference type="Proteomes" id="UP000663877">
    <property type="component" value="Unassembled WGS sequence"/>
</dbReference>
<protein>
    <recommendedName>
        <fullName evidence="1">Condensation domain-containing protein</fullName>
    </recommendedName>
</protein>
<comment type="caution">
    <text evidence="2">The sequence shown here is derived from an EMBL/GenBank/DDBJ whole genome shotgun (WGS) entry which is preliminary data.</text>
</comment>
<gene>
    <name evidence="2" type="ORF">BJG266_LOCUS2254</name>
</gene>
<dbReference type="Pfam" id="PF00668">
    <property type="entry name" value="Condensation"/>
    <property type="match status" value="1"/>
</dbReference>
<name>A0A813P033_9BILA</name>
<evidence type="ECO:0000313" key="2">
    <source>
        <dbReference type="EMBL" id="CAF0747775.1"/>
    </source>
</evidence>
<dbReference type="AlphaFoldDB" id="A0A813P033"/>
<dbReference type="SUPFAM" id="SSF52777">
    <property type="entry name" value="CoA-dependent acyltransferases"/>
    <property type="match status" value="1"/>
</dbReference>
<dbReference type="InterPro" id="IPR001242">
    <property type="entry name" value="Condensation_dom"/>
</dbReference>
<organism evidence="2 3">
    <name type="scientific">Adineta steineri</name>
    <dbReference type="NCBI Taxonomy" id="433720"/>
    <lineage>
        <taxon>Eukaryota</taxon>
        <taxon>Metazoa</taxon>
        <taxon>Spiralia</taxon>
        <taxon>Gnathifera</taxon>
        <taxon>Rotifera</taxon>
        <taxon>Eurotatoria</taxon>
        <taxon>Bdelloidea</taxon>
        <taxon>Adinetida</taxon>
        <taxon>Adinetidae</taxon>
        <taxon>Adineta</taxon>
    </lineage>
</organism>
<evidence type="ECO:0000259" key="1">
    <source>
        <dbReference type="Pfam" id="PF00668"/>
    </source>
</evidence>
<dbReference type="Gene3D" id="3.30.559.30">
    <property type="entry name" value="Nonribosomal peptide synthetase, condensation domain"/>
    <property type="match status" value="1"/>
</dbReference>
<proteinExistence type="predicted"/>